<dbReference type="OMA" id="NTICGKS"/>
<dbReference type="NCBIfam" id="TIGR04336">
    <property type="entry name" value="AmmeMemoSam_B"/>
    <property type="match status" value="1"/>
</dbReference>
<gene>
    <name evidence="2" type="ORF">BSAL_09680</name>
</gene>
<dbReference type="OrthoDB" id="417112at2759"/>
<dbReference type="PANTHER" id="PTHR11060:SF0">
    <property type="entry name" value="PROTEIN MEMO1"/>
    <property type="match status" value="1"/>
</dbReference>
<evidence type="ECO:0000313" key="2">
    <source>
        <dbReference type="EMBL" id="CUG87347.1"/>
    </source>
</evidence>
<dbReference type="InterPro" id="IPR002737">
    <property type="entry name" value="MEMO1_fam"/>
</dbReference>
<dbReference type="VEuPathDB" id="TriTrypDB:BSAL_09680"/>
<protein>
    <recommendedName>
        <fullName evidence="4">Memo-like protein</fullName>
    </recommendedName>
</protein>
<sequence>AQQNIAVVPILVGEVSSQDTSRLAQVLAPLIASPENVFIISSDFCHWGSRFRYTHHYLPDKNPHIEDAVVAMDLEAIRRIEGYCGDVVTMWESYLKETRNTICGKSPITALLKAIAALESATTPPIDVCFVHYAKSGALNSVEDSSVSYASAVILQ</sequence>
<evidence type="ECO:0000313" key="3">
    <source>
        <dbReference type="Proteomes" id="UP000051952"/>
    </source>
</evidence>
<comment type="similarity">
    <text evidence="1">Belongs to the MEMO1 family.</text>
</comment>
<feature type="non-terminal residue" evidence="2">
    <location>
        <position position="1"/>
    </location>
</feature>
<dbReference type="CDD" id="cd07361">
    <property type="entry name" value="MEMO_like"/>
    <property type="match status" value="1"/>
</dbReference>
<dbReference type="Proteomes" id="UP000051952">
    <property type="component" value="Unassembled WGS sequence"/>
</dbReference>
<reference evidence="3" key="1">
    <citation type="submission" date="2015-09" db="EMBL/GenBank/DDBJ databases">
        <authorList>
            <consortium name="Pathogen Informatics"/>
        </authorList>
    </citation>
    <scope>NUCLEOTIDE SEQUENCE [LARGE SCALE GENOMIC DNA]</scope>
    <source>
        <strain evidence="3">Lake Konstanz</strain>
    </source>
</reference>
<dbReference type="Pfam" id="PF01875">
    <property type="entry name" value="Memo"/>
    <property type="match status" value="1"/>
</dbReference>
<accession>A0A0S4JBF2</accession>
<dbReference type="PANTHER" id="PTHR11060">
    <property type="entry name" value="PROTEIN MEMO1"/>
    <property type="match status" value="1"/>
</dbReference>
<dbReference type="Gene3D" id="3.40.830.10">
    <property type="entry name" value="LigB-like"/>
    <property type="match status" value="1"/>
</dbReference>
<name>A0A0S4JBF2_BODSA</name>
<evidence type="ECO:0000256" key="1">
    <source>
        <dbReference type="ARBA" id="ARBA00006315"/>
    </source>
</evidence>
<keyword evidence="3" id="KW-1185">Reference proteome</keyword>
<organism evidence="2 3">
    <name type="scientific">Bodo saltans</name>
    <name type="common">Flagellated protozoan</name>
    <dbReference type="NCBI Taxonomy" id="75058"/>
    <lineage>
        <taxon>Eukaryota</taxon>
        <taxon>Discoba</taxon>
        <taxon>Euglenozoa</taxon>
        <taxon>Kinetoplastea</taxon>
        <taxon>Metakinetoplastina</taxon>
        <taxon>Eubodonida</taxon>
        <taxon>Bodonidae</taxon>
        <taxon>Bodo</taxon>
    </lineage>
</organism>
<dbReference type="EMBL" id="CYKH01001500">
    <property type="protein sequence ID" value="CUG87347.1"/>
    <property type="molecule type" value="Genomic_DNA"/>
</dbReference>
<proteinExistence type="inferred from homology"/>
<dbReference type="AlphaFoldDB" id="A0A0S4JBF2"/>
<evidence type="ECO:0008006" key="4">
    <source>
        <dbReference type="Google" id="ProtNLM"/>
    </source>
</evidence>